<feature type="active site" description="Proton donor" evidence="5">
    <location>
        <position position="126"/>
    </location>
</feature>
<proteinExistence type="inferred from homology"/>
<name>A0A7M2WS85_9BACT</name>
<dbReference type="Proteomes" id="UP000593765">
    <property type="component" value="Chromosome"/>
</dbReference>
<feature type="binding site" evidence="5">
    <location>
        <position position="41"/>
    </location>
    <ligand>
        <name>(2E)-4-hydroxy-3-methylbut-2-enyl diphosphate</name>
        <dbReference type="ChEBI" id="CHEBI:128753"/>
    </ligand>
</feature>
<dbReference type="UniPathway" id="UPA00059">
    <property type="reaction ID" value="UER00105"/>
</dbReference>
<feature type="binding site" evidence="5">
    <location>
        <position position="124"/>
    </location>
    <ligand>
        <name>(2E)-4-hydroxy-3-methylbut-2-enyl diphosphate</name>
        <dbReference type="ChEBI" id="CHEBI:128753"/>
    </ligand>
</feature>
<comment type="pathway">
    <text evidence="5">Isoprenoid biosynthesis; isopentenyl diphosphate biosynthesis via DXP pathway; isopentenyl diphosphate from 1-deoxy-D-xylulose 5-phosphate: step 6/6.</text>
</comment>
<keyword evidence="1 5" id="KW-0004">4Fe-4S</keyword>
<dbReference type="HAMAP" id="MF_00191">
    <property type="entry name" value="IspH"/>
    <property type="match status" value="1"/>
</dbReference>
<feature type="binding site" evidence="5">
    <location>
        <position position="222"/>
    </location>
    <ligand>
        <name>dimethylallyl diphosphate</name>
        <dbReference type="ChEBI" id="CHEBI:57623"/>
    </ligand>
</feature>
<sequence>MKIILANPRGFCAGVNMAIDVVDQVLKLKGAPVYVFHEIVHNKHVVEDFQSRGVTFVNEIDEVPEGAVIVYSAHGISPAVRQSSKARNLVEIDATCPLVTKVHLEVLKFAKDGYSIVFIGHRNHDEAVGTVGEAPGQIFVVEDEEEVERLNLPNADRVAYVTQTTLSVNDANRMIAALKRKFPHIKAPAKEDICYATTNRQNAVTALSADAEVVLVVGSKNSSNSQRLVDTARQIGKAGYLIDDAKQLDPAWLKDAGGVFITAGASAPERLVQELIERLQQEFGGVVETRTLVDEDVTFAPPKTLRSLAVVA</sequence>
<feature type="binding site" evidence="5">
    <location>
        <position position="222"/>
    </location>
    <ligand>
        <name>(2E)-4-hydroxy-3-methylbut-2-enyl diphosphate</name>
        <dbReference type="ChEBI" id="CHEBI:128753"/>
    </ligand>
</feature>
<feature type="binding site" evidence="5">
    <location>
        <position position="224"/>
    </location>
    <ligand>
        <name>dimethylallyl diphosphate</name>
        <dbReference type="ChEBI" id="CHEBI:57623"/>
    </ligand>
</feature>
<organism evidence="6 7">
    <name type="scientific">Humisphaera borealis</name>
    <dbReference type="NCBI Taxonomy" id="2807512"/>
    <lineage>
        <taxon>Bacteria</taxon>
        <taxon>Pseudomonadati</taxon>
        <taxon>Planctomycetota</taxon>
        <taxon>Phycisphaerae</taxon>
        <taxon>Tepidisphaerales</taxon>
        <taxon>Tepidisphaeraceae</taxon>
        <taxon>Humisphaera</taxon>
    </lineage>
</organism>
<evidence type="ECO:0000256" key="4">
    <source>
        <dbReference type="ARBA" id="ARBA00023014"/>
    </source>
</evidence>
<evidence type="ECO:0000256" key="2">
    <source>
        <dbReference type="ARBA" id="ARBA00022723"/>
    </source>
</evidence>
<feature type="binding site" evidence="5">
    <location>
        <position position="74"/>
    </location>
    <ligand>
        <name>dimethylallyl diphosphate</name>
        <dbReference type="ChEBI" id="CHEBI:57623"/>
    </ligand>
</feature>
<dbReference type="GO" id="GO:0050992">
    <property type="term" value="P:dimethylallyl diphosphate biosynthetic process"/>
    <property type="evidence" value="ECO:0007669"/>
    <property type="project" value="UniProtKB-UniRule"/>
</dbReference>
<dbReference type="AlphaFoldDB" id="A0A7M2WS85"/>
<comment type="catalytic activity">
    <reaction evidence="5">
        <text>isopentenyl diphosphate + 2 oxidized [2Fe-2S]-[ferredoxin] + H2O = (2E)-4-hydroxy-3-methylbut-2-enyl diphosphate + 2 reduced [2Fe-2S]-[ferredoxin] + 2 H(+)</text>
        <dbReference type="Rhea" id="RHEA:24488"/>
        <dbReference type="Rhea" id="RHEA-COMP:10000"/>
        <dbReference type="Rhea" id="RHEA-COMP:10001"/>
        <dbReference type="ChEBI" id="CHEBI:15377"/>
        <dbReference type="ChEBI" id="CHEBI:15378"/>
        <dbReference type="ChEBI" id="CHEBI:33737"/>
        <dbReference type="ChEBI" id="CHEBI:33738"/>
        <dbReference type="ChEBI" id="CHEBI:128753"/>
        <dbReference type="ChEBI" id="CHEBI:128769"/>
        <dbReference type="EC" id="1.17.7.4"/>
    </reaction>
</comment>
<feature type="binding site" evidence="5">
    <location>
        <position position="74"/>
    </location>
    <ligand>
        <name>(2E)-4-hydroxy-3-methylbut-2-enyl diphosphate</name>
        <dbReference type="ChEBI" id="CHEBI:128753"/>
    </ligand>
</feature>
<keyword evidence="3 5" id="KW-0408">Iron</keyword>
<dbReference type="EC" id="1.17.7.4" evidence="5"/>
<dbReference type="Gene3D" id="3.40.50.11270">
    <property type="match status" value="1"/>
</dbReference>
<dbReference type="PANTHER" id="PTHR30426">
    <property type="entry name" value="4-HYDROXY-3-METHYLBUT-2-ENYL DIPHOSPHATE REDUCTASE"/>
    <property type="match status" value="1"/>
</dbReference>
<dbReference type="KEGG" id="hbs:IPV69_18915"/>
<feature type="binding site" evidence="5">
    <location>
        <position position="266"/>
    </location>
    <ligand>
        <name>isopentenyl diphosphate</name>
        <dbReference type="ChEBI" id="CHEBI:128769"/>
    </ligand>
</feature>
<keyword evidence="7" id="KW-1185">Reference proteome</keyword>
<comment type="pathway">
    <text evidence="5">Isoprenoid biosynthesis; dimethylallyl diphosphate biosynthesis; dimethylallyl diphosphate from (2E)-4-hydroxy-3-methylbutenyl diphosphate: step 1/1.</text>
</comment>
<feature type="binding site" evidence="5">
    <location>
        <position position="223"/>
    </location>
    <ligand>
        <name>(2E)-4-hydroxy-3-methylbut-2-enyl diphosphate</name>
        <dbReference type="ChEBI" id="CHEBI:128753"/>
    </ligand>
</feature>
<dbReference type="RefSeq" id="WP_206291281.1">
    <property type="nucleotide sequence ID" value="NZ_CP063458.1"/>
</dbReference>
<comment type="function">
    <text evidence="5">Catalyzes the conversion of 1-hydroxy-2-methyl-2-(E)-butenyl 4-diphosphate (HMBPP) into a mixture of isopentenyl diphosphate (IPP) and dimethylallyl diphosphate (DMAPP). Acts in the terminal step of the DOXP/MEP pathway for isoprenoid precursor biosynthesis.</text>
</comment>
<keyword evidence="4 5" id="KW-0411">Iron-sulfur</keyword>
<evidence type="ECO:0000313" key="6">
    <source>
        <dbReference type="EMBL" id="QOV88303.1"/>
    </source>
</evidence>
<keyword evidence="5" id="KW-0414">Isoprene biosynthesis</keyword>
<feature type="binding site" evidence="5">
    <location>
        <position position="41"/>
    </location>
    <ligand>
        <name>dimethylallyl diphosphate</name>
        <dbReference type="ChEBI" id="CHEBI:57623"/>
    </ligand>
</feature>
<gene>
    <name evidence="5 6" type="primary">ispH</name>
    <name evidence="6" type="ORF">IPV69_18915</name>
</gene>
<keyword evidence="2 5" id="KW-0479">Metal-binding</keyword>
<feature type="binding site" evidence="5">
    <location>
        <position position="266"/>
    </location>
    <ligand>
        <name>(2E)-4-hydroxy-3-methylbut-2-enyl diphosphate</name>
        <dbReference type="ChEBI" id="CHEBI:128753"/>
    </ligand>
</feature>
<evidence type="ECO:0000313" key="7">
    <source>
        <dbReference type="Proteomes" id="UP000593765"/>
    </source>
</evidence>
<feature type="binding site" evidence="5">
    <location>
        <position position="224"/>
    </location>
    <ligand>
        <name>(2E)-4-hydroxy-3-methylbut-2-enyl diphosphate</name>
        <dbReference type="ChEBI" id="CHEBI:128753"/>
    </ligand>
</feature>
<comment type="catalytic activity">
    <reaction evidence="5">
        <text>dimethylallyl diphosphate + 2 oxidized [2Fe-2S]-[ferredoxin] + H2O = (2E)-4-hydroxy-3-methylbut-2-enyl diphosphate + 2 reduced [2Fe-2S]-[ferredoxin] + 2 H(+)</text>
        <dbReference type="Rhea" id="RHEA:24825"/>
        <dbReference type="Rhea" id="RHEA-COMP:10000"/>
        <dbReference type="Rhea" id="RHEA-COMP:10001"/>
        <dbReference type="ChEBI" id="CHEBI:15377"/>
        <dbReference type="ChEBI" id="CHEBI:15378"/>
        <dbReference type="ChEBI" id="CHEBI:33737"/>
        <dbReference type="ChEBI" id="CHEBI:33738"/>
        <dbReference type="ChEBI" id="CHEBI:57623"/>
        <dbReference type="ChEBI" id="CHEBI:128753"/>
        <dbReference type="EC" id="1.17.7.4"/>
    </reaction>
</comment>
<dbReference type="NCBIfam" id="NF002190">
    <property type="entry name" value="PRK01045.1-4"/>
    <property type="match status" value="1"/>
</dbReference>
<dbReference type="GO" id="GO:0016114">
    <property type="term" value="P:terpenoid biosynthetic process"/>
    <property type="evidence" value="ECO:0007669"/>
    <property type="project" value="UniProtKB-UniRule"/>
</dbReference>
<feature type="binding site" evidence="5">
    <location>
        <position position="266"/>
    </location>
    <ligand>
        <name>dimethylallyl diphosphate</name>
        <dbReference type="ChEBI" id="CHEBI:57623"/>
    </ligand>
</feature>
<feature type="binding site" evidence="5">
    <location>
        <position position="74"/>
    </location>
    <ligand>
        <name>isopentenyl diphosphate</name>
        <dbReference type="ChEBI" id="CHEBI:128769"/>
    </ligand>
</feature>
<keyword evidence="5 6" id="KW-0560">Oxidoreductase</keyword>
<feature type="binding site" evidence="5">
    <location>
        <position position="12"/>
    </location>
    <ligand>
        <name>[4Fe-4S] cluster</name>
        <dbReference type="ChEBI" id="CHEBI:49883"/>
    </ligand>
</feature>
<dbReference type="GO" id="GO:0046872">
    <property type="term" value="F:metal ion binding"/>
    <property type="evidence" value="ECO:0007669"/>
    <property type="project" value="UniProtKB-KW"/>
</dbReference>
<feature type="binding site" evidence="5">
    <location>
        <position position="124"/>
    </location>
    <ligand>
        <name>dimethylallyl diphosphate</name>
        <dbReference type="ChEBI" id="CHEBI:57623"/>
    </ligand>
</feature>
<dbReference type="NCBIfam" id="TIGR00216">
    <property type="entry name" value="ispH_lytB"/>
    <property type="match status" value="1"/>
</dbReference>
<feature type="binding site" evidence="5">
    <location>
        <position position="223"/>
    </location>
    <ligand>
        <name>isopentenyl diphosphate</name>
        <dbReference type="ChEBI" id="CHEBI:128769"/>
    </ligand>
</feature>
<feature type="binding site" evidence="5">
    <location>
        <position position="96"/>
    </location>
    <ligand>
        <name>[4Fe-4S] cluster</name>
        <dbReference type="ChEBI" id="CHEBI:49883"/>
    </ligand>
</feature>
<reference evidence="6 7" key="1">
    <citation type="submission" date="2020-10" db="EMBL/GenBank/DDBJ databases">
        <title>Wide distribution of Phycisphaera-like planctomycetes from WD2101 soil group in peatlands and genome analysis of the first cultivated representative.</title>
        <authorList>
            <person name="Dedysh S.N."/>
            <person name="Beletsky A.V."/>
            <person name="Ivanova A."/>
            <person name="Kulichevskaya I.S."/>
            <person name="Suzina N.E."/>
            <person name="Philippov D.A."/>
            <person name="Rakitin A.L."/>
            <person name="Mardanov A.V."/>
            <person name="Ravin N.V."/>
        </authorList>
    </citation>
    <scope>NUCLEOTIDE SEQUENCE [LARGE SCALE GENOMIC DNA]</scope>
    <source>
        <strain evidence="6 7">M1803</strain>
    </source>
</reference>
<feature type="binding site" evidence="5">
    <location>
        <position position="194"/>
    </location>
    <ligand>
        <name>[4Fe-4S] cluster</name>
        <dbReference type="ChEBI" id="CHEBI:49883"/>
    </ligand>
</feature>
<dbReference type="Pfam" id="PF02401">
    <property type="entry name" value="LYTB"/>
    <property type="match status" value="1"/>
</dbReference>
<feature type="binding site" evidence="5">
    <location>
        <position position="222"/>
    </location>
    <ligand>
        <name>isopentenyl diphosphate</name>
        <dbReference type="ChEBI" id="CHEBI:128769"/>
    </ligand>
</feature>
<dbReference type="GO" id="GO:0019288">
    <property type="term" value="P:isopentenyl diphosphate biosynthetic process, methylerythritol 4-phosphate pathway"/>
    <property type="evidence" value="ECO:0007669"/>
    <property type="project" value="UniProtKB-UniRule"/>
</dbReference>
<feature type="binding site" evidence="5">
    <location>
        <position position="41"/>
    </location>
    <ligand>
        <name>isopentenyl diphosphate</name>
        <dbReference type="ChEBI" id="CHEBI:128769"/>
    </ligand>
</feature>
<protein>
    <recommendedName>
        <fullName evidence="5">4-hydroxy-3-methylbut-2-enyl diphosphate reductase</fullName>
        <shortName evidence="5">HMBPP reductase</shortName>
        <ecNumber evidence="5">1.17.7.4</ecNumber>
    </recommendedName>
</protein>
<dbReference type="PANTHER" id="PTHR30426:SF0">
    <property type="entry name" value="4-HYDROXY-3-METHYLBUT-2-ENYL DIPHOSPHATE REDUCTASE"/>
    <property type="match status" value="1"/>
</dbReference>
<evidence type="ECO:0000256" key="1">
    <source>
        <dbReference type="ARBA" id="ARBA00022485"/>
    </source>
</evidence>
<evidence type="ECO:0000256" key="5">
    <source>
        <dbReference type="HAMAP-Rule" id="MF_00191"/>
    </source>
</evidence>
<dbReference type="UniPathway" id="UPA00056">
    <property type="reaction ID" value="UER00097"/>
</dbReference>
<dbReference type="EMBL" id="CP063458">
    <property type="protein sequence ID" value="QOV88303.1"/>
    <property type="molecule type" value="Genomic_DNA"/>
</dbReference>
<dbReference type="GO" id="GO:0051539">
    <property type="term" value="F:4 iron, 4 sulfur cluster binding"/>
    <property type="evidence" value="ECO:0007669"/>
    <property type="project" value="UniProtKB-UniRule"/>
</dbReference>
<dbReference type="Gene3D" id="3.40.1010.20">
    <property type="entry name" value="4-hydroxy-3-methylbut-2-enyl diphosphate reductase, catalytic domain"/>
    <property type="match status" value="2"/>
</dbReference>
<dbReference type="GO" id="GO:0051745">
    <property type="term" value="F:4-hydroxy-3-methylbut-2-enyl diphosphate reductase activity"/>
    <property type="evidence" value="ECO:0007669"/>
    <property type="project" value="UniProtKB-UniRule"/>
</dbReference>
<feature type="binding site" evidence="5">
    <location>
        <position position="224"/>
    </location>
    <ligand>
        <name>isopentenyl diphosphate</name>
        <dbReference type="ChEBI" id="CHEBI:128769"/>
    </ligand>
</feature>
<comment type="similarity">
    <text evidence="5">Belongs to the IspH family.</text>
</comment>
<dbReference type="InterPro" id="IPR003451">
    <property type="entry name" value="LytB/IspH"/>
</dbReference>
<comment type="cofactor">
    <cofactor evidence="5">
        <name>[4Fe-4S] cluster</name>
        <dbReference type="ChEBI" id="CHEBI:49883"/>
    </cofactor>
    <text evidence="5">Binds 1 [4Fe-4S] cluster per subunit.</text>
</comment>
<evidence type="ECO:0000256" key="3">
    <source>
        <dbReference type="ARBA" id="ARBA00023004"/>
    </source>
</evidence>
<feature type="binding site" evidence="5">
    <location>
        <position position="164"/>
    </location>
    <ligand>
        <name>(2E)-4-hydroxy-3-methylbut-2-enyl diphosphate</name>
        <dbReference type="ChEBI" id="CHEBI:128753"/>
    </ligand>
</feature>
<feature type="binding site" evidence="5">
    <location>
        <position position="223"/>
    </location>
    <ligand>
        <name>dimethylallyl diphosphate</name>
        <dbReference type="ChEBI" id="CHEBI:57623"/>
    </ligand>
</feature>
<accession>A0A7M2WS85</accession>
<feature type="binding site" evidence="5">
    <location>
        <position position="124"/>
    </location>
    <ligand>
        <name>isopentenyl diphosphate</name>
        <dbReference type="ChEBI" id="CHEBI:128769"/>
    </ligand>
</feature>
<dbReference type="CDD" id="cd13944">
    <property type="entry name" value="lytB_ispH"/>
    <property type="match status" value="1"/>
</dbReference>